<gene>
    <name evidence="3" type="ORF">GCM10011402_12390</name>
</gene>
<evidence type="ECO:0000256" key="1">
    <source>
        <dbReference type="SAM" id="Coils"/>
    </source>
</evidence>
<protein>
    <submittedName>
        <fullName evidence="3">Uncharacterized protein</fullName>
    </submittedName>
</protein>
<feature type="coiled-coil region" evidence="1">
    <location>
        <begin position="18"/>
        <end position="45"/>
    </location>
</feature>
<accession>A0ABQ1VH98</accession>
<dbReference type="RefSeq" id="WP_188714485.1">
    <property type="nucleotide sequence ID" value="NZ_BMIV01000003.1"/>
</dbReference>
<keyword evidence="1" id="KW-0175">Coiled coil</keyword>
<reference evidence="4" key="1">
    <citation type="journal article" date="2019" name="Int. J. Syst. Evol. Microbiol.">
        <title>The Global Catalogue of Microorganisms (GCM) 10K type strain sequencing project: providing services to taxonomists for standard genome sequencing and annotation.</title>
        <authorList>
            <consortium name="The Broad Institute Genomics Platform"/>
            <consortium name="The Broad Institute Genome Sequencing Center for Infectious Disease"/>
            <person name="Wu L."/>
            <person name="Ma J."/>
        </authorList>
    </citation>
    <scope>NUCLEOTIDE SEQUENCE [LARGE SCALE GENOMIC DNA]</scope>
    <source>
        <strain evidence="4">CGMCC 1.15419</strain>
    </source>
</reference>
<name>A0ABQ1VH98_9RHOB</name>
<evidence type="ECO:0000313" key="3">
    <source>
        <dbReference type="EMBL" id="GGF61879.1"/>
    </source>
</evidence>
<evidence type="ECO:0000256" key="2">
    <source>
        <dbReference type="SAM" id="MobiDB-lite"/>
    </source>
</evidence>
<organism evidence="3 4">
    <name type="scientific">Paracoccus acridae</name>
    <dbReference type="NCBI Taxonomy" id="1795310"/>
    <lineage>
        <taxon>Bacteria</taxon>
        <taxon>Pseudomonadati</taxon>
        <taxon>Pseudomonadota</taxon>
        <taxon>Alphaproteobacteria</taxon>
        <taxon>Rhodobacterales</taxon>
        <taxon>Paracoccaceae</taxon>
        <taxon>Paracoccus</taxon>
    </lineage>
</organism>
<keyword evidence="4" id="KW-1185">Reference proteome</keyword>
<evidence type="ECO:0000313" key="4">
    <source>
        <dbReference type="Proteomes" id="UP000640509"/>
    </source>
</evidence>
<comment type="caution">
    <text evidence="3">The sequence shown here is derived from an EMBL/GenBank/DDBJ whole genome shotgun (WGS) entry which is preliminary data.</text>
</comment>
<proteinExistence type="predicted"/>
<dbReference type="Proteomes" id="UP000640509">
    <property type="component" value="Unassembled WGS sequence"/>
</dbReference>
<dbReference type="EMBL" id="BMIV01000003">
    <property type="protein sequence ID" value="GGF61879.1"/>
    <property type="molecule type" value="Genomic_DNA"/>
</dbReference>
<feature type="region of interest" description="Disordered" evidence="2">
    <location>
        <begin position="57"/>
        <end position="81"/>
    </location>
</feature>
<sequence>MAGLTEQETALQARLTRSEELAAQIAEQESRSAELAQQIAAQTAELTALTRVRDAAAPAPEVADAGDDDIPQPPAAPEAAMVRRNPAQVDAALALAPALPPAGEQRTRLRDMLIQGHCPTEALAQVQDPINRQTLLALVSRLGGCRGS</sequence>